<evidence type="ECO:0000313" key="8">
    <source>
        <dbReference type="Proteomes" id="UP001285636"/>
    </source>
</evidence>
<dbReference type="InterPro" id="IPR002797">
    <property type="entry name" value="Polysacc_synth"/>
</dbReference>
<organism evidence="7 8">
    <name type="scientific">Alkalihalophilus pseudofirmus</name>
    <name type="common">Bacillus pseudofirmus</name>
    <dbReference type="NCBI Taxonomy" id="79885"/>
    <lineage>
        <taxon>Bacteria</taxon>
        <taxon>Bacillati</taxon>
        <taxon>Bacillota</taxon>
        <taxon>Bacilli</taxon>
        <taxon>Bacillales</taxon>
        <taxon>Bacillaceae</taxon>
        <taxon>Alkalihalophilus</taxon>
    </lineage>
</organism>
<keyword evidence="2" id="KW-1003">Cell membrane</keyword>
<feature type="transmembrane region" description="Helical" evidence="6">
    <location>
        <begin position="483"/>
        <end position="506"/>
    </location>
</feature>
<feature type="transmembrane region" description="Helical" evidence="6">
    <location>
        <begin position="325"/>
        <end position="345"/>
    </location>
</feature>
<feature type="transmembrane region" description="Helical" evidence="6">
    <location>
        <begin position="361"/>
        <end position="382"/>
    </location>
</feature>
<dbReference type="Pfam" id="PF01943">
    <property type="entry name" value="Polysacc_synt"/>
    <property type="match status" value="1"/>
</dbReference>
<feature type="transmembrane region" description="Helical" evidence="6">
    <location>
        <begin position="50"/>
        <end position="68"/>
    </location>
</feature>
<dbReference type="InterPro" id="IPR024923">
    <property type="entry name" value="PG_synth_SpoVB"/>
</dbReference>
<dbReference type="CDD" id="cd13124">
    <property type="entry name" value="MATE_SpoVB_like"/>
    <property type="match status" value="1"/>
</dbReference>
<evidence type="ECO:0000256" key="5">
    <source>
        <dbReference type="ARBA" id="ARBA00023136"/>
    </source>
</evidence>
<feature type="transmembrane region" description="Helical" evidence="6">
    <location>
        <begin position="288"/>
        <end position="313"/>
    </location>
</feature>
<dbReference type="InterPro" id="IPR050833">
    <property type="entry name" value="Poly_Biosynth_Transport"/>
</dbReference>
<dbReference type="Proteomes" id="UP001285636">
    <property type="component" value="Unassembled WGS sequence"/>
</dbReference>
<sequence>MQQEQSHQLIKGAMALSAAALFAKILSAGYRIPYQNIAGDIGFYVYQQLYPFYGLVMLLSMYGFPVVISKRVAELEAAGQVQRARLTVAVSFYGLLVLAAAAWAAMYFSAPLLAQVMGDTQLTAPLRAVSLTFWFIPFLSVGRGLHQARRELLPTAISHISEQFVRVAMIIIFVVVIMSQTANPYDAGKGAVYGSLIGGVVGVIVIIFLSKSIAWTEWLKVSGASLKEVLSIHSLLFKQGIFICISALLFIFIQFIDAFTMIPLLQNFGLIGEHAYAAKGVYDRGQPLLQLGTIVTTTFSLALVPLIAQAIAAKEREKAGLYRDLAMRLTLFIGGAASIGLFMIIEPANIMLYGNSRGSEVLAVLAFAIFFSSIYLTTAAILQGYGYVHIPAWVMGLGILVKLGLNILLVPVIGTLGSAVSTVAAIACMALVQLVIIRKLEGFVIRSNQYYWLFFGAMILLIVVTFIWGGLVSYLFDMEGSRIQAAAVALSTVMAGGAVIGWYFFFLPILKEEEWQAVPKLNKLRLKVRRR</sequence>
<dbReference type="PANTHER" id="PTHR30250">
    <property type="entry name" value="PST FAMILY PREDICTED COLANIC ACID TRANSPORTER"/>
    <property type="match status" value="1"/>
</dbReference>
<comment type="subcellular location">
    <subcellularLocation>
        <location evidence="1">Cell membrane</location>
        <topology evidence="1">Multi-pass membrane protein</topology>
    </subcellularLocation>
</comment>
<dbReference type="PANTHER" id="PTHR30250:SF29">
    <property type="entry name" value="POLYSACCHARIDE BIOSYNTHESIS PROTEIN C-TERMINAL DOMAIN-CONTAINING PROTEIN"/>
    <property type="match status" value="1"/>
</dbReference>
<evidence type="ECO:0000313" key="7">
    <source>
        <dbReference type="EMBL" id="MDV2887305.1"/>
    </source>
</evidence>
<name>A0AAJ2NRJ8_ALKPS</name>
<accession>A0AAJ2NRJ8</accession>
<feature type="transmembrane region" description="Helical" evidence="6">
    <location>
        <begin position="88"/>
        <end position="110"/>
    </location>
</feature>
<evidence type="ECO:0000256" key="1">
    <source>
        <dbReference type="ARBA" id="ARBA00004651"/>
    </source>
</evidence>
<evidence type="ECO:0000256" key="2">
    <source>
        <dbReference type="ARBA" id="ARBA00022475"/>
    </source>
</evidence>
<dbReference type="GO" id="GO:0005886">
    <property type="term" value="C:plasma membrane"/>
    <property type="evidence" value="ECO:0007669"/>
    <property type="project" value="UniProtKB-SubCell"/>
</dbReference>
<dbReference type="AlphaFoldDB" id="A0AAJ2NRJ8"/>
<feature type="transmembrane region" description="Helical" evidence="6">
    <location>
        <begin position="163"/>
        <end position="180"/>
    </location>
</feature>
<dbReference type="PIRSF" id="PIRSF038958">
    <property type="entry name" value="PG_synth_SpoVB"/>
    <property type="match status" value="1"/>
</dbReference>
<keyword evidence="3 6" id="KW-0812">Transmembrane</keyword>
<feature type="transmembrane region" description="Helical" evidence="6">
    <location>
        <begin position="394"/>
        <end position="413"/>
    </location>
</feature>
<evidence type="ECO:0000256" key="6">
    <source>
        <dbReference type="SAM" id="Phobius"/>
    </source>
</evidence>
<feature type="transmembrane region" description="Helical" evidence="6">
    <location>
        <begin position="122"/>
        <end position="142"/>
    </location>
</feature>
<feature type="transmembrane region" description="Helical" evidence="6">
    <location>
        <begin position="450"/>
        <end position="471"/>
    </location>
</feature>
<protein>
    <submittedName>
        <fullName evidence="7">Polysaccharide biosynthesis protein</fullName>
    </submittedName>
</protein>
<feature type="transmembrane region" description="Helical" evidence="6">
    <location>
        <begin position="192"/>
        <end position="214"/>
    </location>
</feature>
<keyword evidence="5 6" id="KW-0472">Membrane</keyword>
<reference evidence="7" key="1">
    <citation type="submission" date="2023-10" db="EMBL/GenBank/DDBJ databases">
        <title>Screening of Alkalihalophilus pseudofirmusBZ-TG-HK211 and Its Alleviation of Salt Stress on Rapeseed Growth.</title>
        <authorList>
            <person name="Zhao B."/>
            <person name="Guo T."/>
        </authorList>
    </citation>
    <scope>NUCLEOTIDE SEQUENCE</scope>
    <source>
        <strain evidence="7">BZ-TG-HK211</strain>
    </source>
</reference>
<dbReference type="EMBL" id="JAWJAY010000010">
    <property type="protein sequence ID" value="MDV2887305.1"/>
    <property type="molecule type" value="Genomic_DNA"/>
</dbReference>
<keyword evidence="4 6" id="KW-1133">Transmembrane helix</keyword>
<dbReference type="RefSeq" id="WP_289235527.1">
    <property type="nucleotide sequence ID" value="NZ_CP117835.1"/>
</dbReference>
<evidence type="ECO:0000256" key="3">
    <source>
        <dbReference type="ARBA" id="ARBA00022692"/>
    </source>
</evidence>
<comment type="caution">
    <text evidence="7">The sequence shown here is derived from an EMBL/GenBank/DDBJ whole genome shotgun (WGS) entry which is preliminary data.</text>
</comment>
<proteinExistence type="predicted"/>
<evidence type="ECO:0000256" key="4">
    <source>
        <dbReference type="ARBA" id="ARBA00022989"/>
    </source>
</evidence>
<gene>
    <name evidence="7" type="ORF">RYX45_19140</name>
</gene>
<feature type="transmembrane region" description="Helical" evidence="6">
    <location>
        <begin position="235"/>
        <end position="256"/>
    </location>
</feature>
<feature type="transmembrane region" description="Helical" evidence="6">
    <location>
        <begin position="12"/>
        <end position="30"/>
    </location>
</feature>
<feature type="transmembrane region" description="Helical" evidence="6">
    <location>
        <begin position="419"/>
        <end position="438"/>
    </location>
</feature>